<evidence type="ECO:0000256" key="5">
    <source>
        <dbReference type="ARBA" id="ARBA00023014"/>
    </source>
</evidence>
<organism evidence="8 9">
    <name type="scientific">candidate division WOR-1 bacterium RIFOXYB2_FULL_36_35</name>
    <dbReference type="NCBI Taxonomy" id="1802578"/>
    <lineage>
        <taxon>Bacteria</taxon>
        <taxon>Bacillati</taxon>
        <taxon>Saganbacteria</taxon>
    </lineage>
</organism>
<keyword evidence="3" id="KW-0479">Metal-binding</keyword>
<keyword evidence="6" id="KW-0456">Lyase</keyword>
<evidence type="ECO:0000256" key="1">
    <source>
        <dbReference type="ARBA" id="ARBA00008876"/>
    </source>
</evidence>
<dbReference type="NCBIfam" id="NF004885">
    <property type="entry name" value="PRK06246.1"/>
    <property type="match status" value="1"/>
</dbReference>
<reference evidence="8 9" key="1">
    <citation type="journal article" date="2016" name="Nat. Commun.">
        <title>Thousands of microbial genomes shed light on interconnected biogeochemical processes in an aquifer system.</title>
        <authorList>
            <person name="Anantharaman K."/>
            <person name="Brown C.T."/>
            <person name="Hug L.A."/>
            <person name="Sharon I."/>
            <person name="Castelle C.J."/>
            <person name="Probst A.J."/>
            <person name="Thomas B.C."/>
            <person name="Singh A."/>
            <person name="Wilkins M.J."/>
            <person name="Karaoz U."/>
            <person name="Brodie E.L."/>
            <person name="Williams K.H."/>
            <person name="Hubbard S.S."/>
            <person name="Banfield J.F."/>
        </authorList>
    </citation>
    <scope>NUCLEOTIDE SEQUENCE [LARGE SCALE GENOMIC DNA]</scope>
</reference>
<dbReference type="Proteomes" id="UP000177905">
    <property type="component" value="Unassembled WGS sequence"/>
</dbReference>
<evidence type="ECO:0000256" key="6">
    <source>
        <dbReference type="ARBA" id="ARBA00023239"/>
    </source>
</evidence>
<dbReference type="Pfam" id="PF05681">
    <property type="entry name" value="Fumerase"/>
    <property type="match status" value="1"/>
</dbReference>
<keyword evidence="5" id="KW-0411">Iron-sulfur</keyword>
<dbReference type="PANTHER" id="PTHR30389">
    <property type="entry name" value="FUMARATE HYDRATASE-RELATED"/>
    <property type="match status" value="1"/>
</dbReference>
<name>A0A1F4S4T8_UNCSA</name>
<dbReference type="NCBIfam" id="TIGR00722">
    <property type="entry name" value="ttdA_fumA_fumB"/>
    <property type="match status" value="1"/>
</dbReference>
<evidence type="ECO:0000256" key="2">
    <source>
        <dbReference type="ARBA" id="ARBA00022485"/>
    </source>
</evidence>
<evidence type="ECO:0000256" key="3">
    <source>
        <dbReference type="ARBA" id="ARBA00022723"/>
    </source>
</evidence>
<comment type="caution">
    <text evidence="8">The sequence shown here is derived from an EMBL/GenBank/DDBJ whole genome shotgun (WGS) entry which is preliminary data.</text>
</comment>
<dbReference type="GO" id="GO:0016829">
    <property type="term" value="F:lyase activity"/>
    <property type="evidence" value="ECO:0007669"/>
    <property type="project" value="UniProtKB-KW"/>
</dbReference>
<dbReference type="InterPro" id="IPR004646">
    <property type="entry name" value="Fe-S_hydro-lyase_TtdA-typ_cat"/>
</dbReference>
<keyword evidence="2" id="KW-0004">4Fe-4S</keyword>
<comment type="similarity">
    <text evidence="1">Belongs to the class-I fumarase family.</text>
</comment>
<dbReference type="PANTHER" id="PTHR30389:SF17">
    <property type="entry name" value="L(+)-TARTRATE DEHYDRATASE SUBUNIT ALPHA-RELATED"/>
    <property type="match status" value="1"/>
</dbReference>
<evidence type="ECO:0000313" key="9">
    <source>
        <dbReference type="Proteomes" id="UP000177905"/>
    </source>
</evidence>
<evidence type="ECO:0000259" key="7">
    <source>
        <dbReference type="Pfam" id="PF05681"/>
    </source>
</evidence>
<evidence type="ECO:0000313" key="8">
    <source>
        <dbReference type="EMBL" id="OGC14753.1"/>
    </source>
</evidence>
<sequence length="278" mass="30303">MRKINSLKIKETITTLLKEAAYDLPKEVESAMKKSYKKSNLSKLEKNILKELIDNINIAREEKMPLCQDTGTATIFIEIGQDVHITGDFYKAINDGAVEAYKNLRKSIVGHPLTRENTKDNAPVNLHMNIIPGDKIKITVLPKGGGAENASLLKMLLPTSSEEDIIDAIVTHVKENGTKACPPLIIGIGLGGTFDNVATLAKKALLRPIESFNKDKKIAKIEKILLKKINGTNVGPMGVGGETTALAIHIETAPCHIASLPLAINLQCHSHRHKEATI</sequence>
<evidence type="ECO:0000256" key="4">
    <source>
        <dbReference type="ARBA" id="ARBA00023004"/>
    </source>
</evidence>
<feature type="domain" description="Fe-S hydro-lyase tartrate dehydratase alpha-type catalytic" evidence="7">
    <location>
        <begin position="11"/>
        <end position="276"/>
    </location>
</feature>
<gene>
    <name evidence="8" type="ORF">A2290_08665</name>
</gene>
<accession>A0A1F4S4T8</accession>
<protein>
    <submittedName>
        <fullName evidence="8">Fumarate hydratase</fullName>
    </submittedName>
</protein>
<keyword evidence="4" id="KW-0408">Iron</keyword>
<proteinExistence type="inferred from homology"/>
<dbReference type="InterPro" id="IPR051208">
    <property type="entry name" value="Class-I_Fumarase/Tartrate_DH"/>
</dbReference>
<dbReference type="GO" id="GO:0046872">
    <property type="term" value="F:metal ion binding"/>
    <property type="evidence" value="ECO:0007669"/>
    <property type="project" value="UniProtKB-KW"/>
</dbReference>
<dbReference type="GO" id="GO:0051539">
    <property type="term" value="F:4 iron, 4 sulfur cluster binding"/>
    <property type="evidence" value="ECO:0007669"/>
    <property type="project" value="UniProtKB-KW"/>
</dbReference>
<dbReference type="EMBL" id="MEUA01000031">
    <property type="protein sequence ID" value="OGC14753.1"/>
    <property type="molecule type" value="Genomic_DNA"/>
</dbReference>
<dbReference type="AlphaFoldDB" id="A0A1F4S4T8"/>